<protein>
    <submittedName>
        <fullName evidence="1">Uncharacterized protein</fullName>
    </submittedName>
</protein>
<evidence type="ECO:0000313" key="2">
    <source>
        <dbReference type="Proteomes" id="UP001062846"/>
    </source>
</evidence>
<evidence type="ECO:0000313" key="1">
    <source>
        <dbReference type="EMBL" id="KAI8522943.1"/>
    </source>
</evidence>
<dbReference type="Proteomes" id="UP001062846">
    <property type="component" value="Chromosome 13"/>
</dbReference>
<accession>A0ACC0L415</accession>
<name>A0ACC0L415_RHOML</name>
<comment type="caution">
    <text evidence="1">The sequence shown here is derived from an EMBL/GenBank/DDBJ whole genome shotgun (WGS) entry which is preliminary data.</text>
</comment>
<keyword evidence="2" id="KW-1185">Reference proteome</keyword>
<dbReference type="EMBL" id="CM046400">
    <property type="protein sequence ID" value="KAI8522943.1"/>
    <property type="molecule type" value="Genomic_DNA"/>
</dbReference>
<proteinExistence type="predicted"/>
<organism evidence="1 2">
    <name type="scientific">Rhododendron molle</name>
    <name type="common">Chinese azalea</name>
    <name type="synonym">Azalea mollis</name>
    <dbReference type="NCBI Taxonomy" id="49168"/>
    <lineage>
        <taxon>Eukaryota</taxon>
        <taxon>Viridiplantae</taxon>
        <taxon>Streptophyta</taxon>
        <taxon>Embryophyta</taxon>
        <taxon>Tracheophyta</taxon>
        <taxon>Spermatophyta</taxon>
        <taxon>Magnoliopsida</taxon>
        <taxon>eudicotyledons</taxon>
        <taxon>Gunneridae</taxon>
        <taxon>Pentapetalae</taxon>
        <taxon>asterids</taxon>
        <taxon>Ericales</taxon>
        <taxon>Ericaceae</taxon>
        <taxon>Ericoideae</taxon>
        <taxon>Rhodoreae</taxon>
        <taxon>Rhododendron</taxon>
    </lineage>
</organism>
<reference evidence="1" key="1">
    <citation type="submission" date="2022-02" db="EMBL/GenBank/DDBJ databases">
        <title>Plant Genome Project.</title>
        <authorList>
            <person name="Zhang R.-G."/>
        </authorList>
    </citation>
    <scope>NUCLEOTIDE SEQUENCE</scope>
    <source>
        <strain evidence="1">AT1</strain>
    </source>
</reference>
<sequence length="95" mass="10458">MGAVGNIDTSGINMFEELKKNTDIKGLKLFLANPRGEVIEKLNKSKLIEAIGQKRIYLTVGDAVEACNSMVYASKPKQLAIESDYSLISECLSYQ</sequence>
<gene>
    <name evidence="1" type="ORF">RHMOL_Rhmol13G0036200</name>
</gene>